<reference evidence="6 7" key="1">
    <citation type="submission" date="2019-07" db="EMBL/GenBank/DDBJ databases">
        <title>Quadrisphaera sp. strain DD2A genome sequencing and assembly.</title>
        <authorList>
            <person name="Kim I."/>
        </authorList>
    </citation>
    <scope>NUCLEOTIDE SEQUENCE [LARGE SCALE GENOMIC DNA]</scope>
    <source>
        <strain evidence="6 7">DD2A</strain>
    </source>
</reference>
<evidence type="ECO:0000256" key="3">
    <source>
        <dbReference type="ARBA" id="ARBA00022676"/>
    </source>
</evidence>
<dbReference type="GO" id="GO:0016757">
    <property type="term" value="F:glycosyltransferase activity"/>
    <property type="evidence" value="ECO:0007669"/>
    <property type="project" value="UniProtKB-KW"/>
</dbReference>
<evidence type="ECO:0000313" key="6">
    <source>
        <dbReference type="EMBL" id="TXR57612.1"/>
    </source>
</evidence>
<dbReference type="OrthoDB" id="6653642at2"/>
<sequence length="313" mass="33078">MSATAATAVLTIVAGRHDHLRGQLHGLAAQTSPPALHVVASMGDPRVRSVLDEVPAAAATRRVVVDVAVPEHGEGAGELPLARARNAAAAEAAAHGAELLVLLDVDCVPSPDLVATYQRAAASQEVRAAAGPSLLCGPVAYLPPHVRVTGPRDLAALPGAAPPHAARPAPADGRVVLAGEDQWWLFWSLSFAVTAHDWQRFGGFCEEYRGYGGEDTDVAATVRDLGGALFWVGGAHAHHQHHPVSSPPVQHLAAIVRNGAVFRRRWGWWPMTGWLERFQADGLVDYDAATDTWSLAAERTPEPVDAARRSSAS</sequence>
<organism evidence="6 7">
    <name type="scientific">Quadrisphaera setariae</name>
    <dbReference type="NCBI Taxonomy" id="2593304"/>
    <lineage>
        <taxon>Bacteria</taxon>
        <taxon>Bacillati</taxon>
        <taxon>Actinomycetota</taxon>
        <taxon>Actinomycetes</taxon>
        <taxon>Kineosporiales</taxon>
        <taxon>Kineosporiaceae</taxon>
        <taxon>Quadrisphaera</taxon>
    </lineage>
</organism>
<keyword evidence="7" id="KW-1185">Reference proteome</keyword>
<comment type="pathway">
    <text evidence="1">Cell wall biogenesis; cell wall polysaccharide biosynthesis.</text>
</comment>
<dbReference type="Gene3D" id="3.90.550.10">
    <property type="entry name" value="Spore Coat Polysaccharide Biosynthesis Protein SpsA, Chain A"/>
    <property type="match status" value="1"/>
</dbReference>
<dbReference type="InterPro" id="IPR027791">
    <property type="entry name" value="Galactosyl_T_C"/>
</dbReference>
<dbReference type="RefSeq" id="WP_147925251.1">
    <property type="nucleotide sequence ID" value="NZ_VKAC01000002.1"/>
</dbReference>
<proteinExistence type="inferred from homology"/>
<protein>
    <submittedName>
        <fullName evidence="6">Glycosyltransferase</fullName>
    </submittedName>
</protein>
<dbReference type="AlphaFoldDB" id="A0A5C8ZIA1"/>
<dbReference type="InterPro" id="IPR029044">
    <property type="entry name" value="Nucleotide-diphossugar_trans"/>
</dbReference>
<dbReference type="PANTHER" id="PTHR43179">
    <property type="entry name" value="RHAMNOSYLTRANSFERASE WBBL"/>
    <property type="match status" value="1"/>
</dbReference>
<evidence type="ECO:0000313" key="7">
    <source>
        <dbReference type="Proteomes" id="UP000321234"/>
    </source>
</evidence>
<evidence type="ECO:0000256" key="2">
    <source>
        <dbReference type="ARBA" id="ARBA00006739"/>
    </source>
</evidence>
<comment type="similarity">
    <text evidence="2">Belongs to the glycosyltransferase 2 family.</text>
</comment>
<dbReference type="Pfam" id="PF02709">
    <property type="entry name" value="Glyco_transf_7C"/>
    <property type="match status" value="1"/>
</dbReference>
<dbReference type="Proteomes" id="UP000321234">
    <property type="component" value="Unassembled WGS sequence"/>
</dbReference>
<evidence type="ECO:0000259" key="5">
    <source>
        <dbReference type="Pfam" id="PF02709"/>
    </source>
</evidence>
<evidence type="ECO:0000256" key="1">
    <source>
        <dbReference type="ARBA" id="ARBA00004776"/>
    </source>
</evidence>
<dbReference type="PANTHER" id="PTHR43179:SF12">
    <property type="entry name" value="GALACTOFURANOSYLTRANSFERASE GLFT2"/>
    <property type="match status" value="1"/>
</dbReference>
<dbReference type="SUPFAM" id="SSF53448">
    <property type="entry name" value="Nucleotide-diphospho-sugar transferases"/>
    <property type="match status" value="1"/>
</dbReference>
<gene>
    <name evidence="6" type="ORF">FMM08_05225</name>
</gene>
<comment type="caution">
    <text evidence="6">The sequence shown here is derived from an EMBL/GenBank/DDBJ whole genome shotgun (WGS) entry which is preliminary data.</text>
</comment>
<dbReference type="EMBL" id="VKAC01000002">
    <property type="protein sequence ID" value="TXR57612.1"/>
    <property type="molecule type" value="Genomic_DNA"/>
</dbReference>
<keyword evidence="3" id="KW-0328">Glycosyltransferase</keyword>
<keyword evidence="4 6" id="KW-0808">Transferase</keyword>
<feature type="domain" description="Galactosyltransferase C-terminal" evidence="5">
    <location>
        <begin position="184"/>
        <end position="234"/>
    </location>
</feature>
<name>A0A5C8ZIA1_9ACTN</name>
<accession>A0A5C8ZIA1</accession>
<evidence type="ECO:0000256" key="4">
    <source>
        <dbReference type="ARBA" id="ARBA00022679"/>
    </source>
</evidence>